<reference evidence="2 3" key="1">
    <citation type="submission" date="2017-01" db="EMBL/GenBank/DDBJ databases">
        <title>The recent genome duplication of the halophilic yeast Hortaea werneckii: insights from long-read sequencing.</title>
        <authorList>
            <person name="Sinha S."/>
            <person name="Flibotte S."/>
            <person name="Neira M."/>
            <person name="Lenassi M."/>
            <person name="Gostincar C."/>
            <person name="Stajich J.E."/>
            <person name="Nislow C.E."/>
        </authorList>
    </citation>
    <scope>NUCLEOTIDE SEQUENCE [LARGE SCALE GENOMIC DNA]</scope>
    <source>
        <strain evidence="2 3">EXF-2000</strain>
    </source>
</reference>
<dbReference type="InterPro" id="IPR013149">
    <property type="entry name" value="ADH-like_C"/>
</dbReference>
<dbReference type="InterPro" id="IPR052711">
    <property type="entry name" value="Zinc_ADH-like"/>
</dbReference>
<evidence type="ECO:0000259" key="1">
    <source>
        <dbReference type="SMART" id="SM00829"/>
    </source>
</evidence>
<dbReference type="AlphaFoldDB" id="A0A1Z5ST52"/>
<feature type="domain" description="Enoyl reductase (ER)" evidence="1">
    <location>
        <begin position="23"/>
        <end position="378"/>
    </location>
</feature>
<dbReference type="SUPFAM" id="SSF50129">
    <property type="entry name" value="GroES-like"/>
    <property type="match status" value="1"/>
</dbReference>
<organism evidence="2 3">
    <name type="scientific">Hortaea werneckii EXF-2000</name>
    <dbReference type="NCBI Taxonomy" id="1157616"/>
    <lineage>
        <taxon>Eukaryota</taxon>
        <taxon>Fungi</taxon>
        <taxon>Dikarya</taxon>
        <taxon>Ascomycota</taxon>
        <taxon>Pezizomycotina</taxon>
        <taxon>Dothideomycetes</taxon>
        <taxon>Dothideomycetidae</taxon>
        <taxon>Mycosphaerellales</taxon>
        <taxon>Teratosphaeriaceae</taxon>
        <taxon>Hortaea</taxon>
    </lineage>
</organism>
<proteinExistence type="predicted"/>
<dbReference type="PANTHER" id="PTHR45033">
    <property type="match status" value="1"/>
</dbReference>
<dbReference type="Pfam" id="PF00107">
    <property type="entry name" value="ADH_zinc_N"/>
    <property type="match status" value="1"/>
</dbReference>
<dbReference type="Proteomes" id="UP000194280">
    <property type="component" value="Unassembled WGS sequence"/>
</dbReference>
<dbReference type="VEuPathDB" id="FungiDB:BTJ68_12943"/>
<dbReference type="OrthoDB" id="3509362at2759"/>
<evidence type="ECO:0000313" key="3">
    <source>
        <dbReference type="Proteomes" id="UP000194280"/>
    </source>
</evidence>
<accession>A0A1Z5ST52</accession>
<dbReference type="STRING" id="1157616.A0A1Z5ST52"/>
<evidence type="ECO:0000313" key="2">
    <source>
        <dbReference type="EMBL" id="OTA23951.1"/>
    </source>
</evidence>
<dbReference type="InterPro" id="IPR011032">
    <property type="entry name" value="GroES-like_sf"/>
</dbReference>
<dbReference type="Gene3D" id="3.90.180.10">
    <property type="entry name" value="Medium-chain alcohol dehydrogenases, catalytic domain"/>
    <property type="match status" value="2"/>
</dbReference>
<dbReference type="EMBL" id="MUNK01000267">
    <property type="protein sequence ID" value="OTA23951.1"/>
    <property type="molecule type" value="Genomic_DNA"/>
</dbReference>
<protein>
    <recommendedName>
        <fullName evidence="1">Enoyl reductase (ER) domain-containing protein</fullName>
    </recommendedName>
</protein>
<sequence>MDVNTPNITSRRAYRRTDDYTVGTPKIKQVAETLPLPLQATEVLVKVHAVALNYRDANTAHGGNPWPVTPHGIICNDAAGEVVATGQQVKTLRIGDRVAPNIDTANLTGRESSRSWLAADEDGVLADYLVYDEKVLGRLPGHLSWVEASTVPCAGVTAWSALKGAETGQSVLIQGGFIRQISIETDIVRTLGLPLKSYITGTGGVSMFALKLAQAKGLRIILTSSSDEKLKQISEKFTRDGTSRMDLVNYSQNPDWHDEVLQHTDGEGVDIVVENGGPGTLLKSMKCTRRGGIVSQVGYLDRKRFDDAPEVLPLLIDRRIVLRGINAGSKSDLDDLCRALTATRIRLDDIIDSVWSFDQAEEALQYLWEGRQIGKLVIEI</sequence>
<dbReference type="SUPFAM" id="SSF51735">
    <property type="entry name" value="NAD(P)-binding Rossmann-fold domains"/>
    <property type="match status" value="1"/>
</dbReference>
<dbReference type="InterPro" id="IPR020843">
    <property type="entry name" value="ER"/>
</dbReference>
<dbReference type="InterPro" id="IPR036291">
    <property type="entry name" value="NAD(P)-bd_dom_sf"/>
</dbReference>
<keyword evidence="3" id="KW-1185">Reference proteome</keyword>
<dbReference type="SMART" id="SM00829">
    <property type="entry name" value="PKS_ER"/>
    <property type="match status" value="1"/>
</dbReference>
<name>A0A1Z5ST52_HORWE</name>
<dbReference type="Pfam" id="PF08240">
    <property type="entry name" value="ADH_N"/>
    <property type="match status" value="1"/>
</dbReference>
<gene>
    <name evidence="2" type="ORF">BTJ68_12943</name>
</gene>
<dbReference type="InterPro" id="IPR013154">
    <property type="entry name" value="ADH-like_N"/>
</dbReference>
<dbReference type="PANTHER" id="PTHR45033:SF2">
    <property type="entry name" value="ZINC-TYPE ALCOHOL DEHYDROGENASE-LIKE PROTEIN C1773.06C"/>
    <property type="match status" value="1"/>
</dbReference>
<dbReference type="InParanoid" id="A0A1Z5ST52"/>
<comment type="caution">
    <text evidence="2">The sequence shown here is derived from an EMBL/GenBank/DDBJ whole genome shotgun (WGS) entry which is preliminary data.</text>
</comment>
<dbReference type="CDD" id="cd08276">
    <property type="entry name" value="MDR7"/>
    <property type="match status" value="1"/>
</dbReference>
<dbReference type="GO" id="GO:0016491">
    <property type="term" value="F:oxidoreductase activity"/>
    <property type="evidence" value="ECO:0007669"/>
    <property type="project" value="InterPro"/>
</dbReference>